<sequence length="54" mass="6182">MNTKKATTKKLPIFWVILIGSILILALLITIQPEREKVNPSHLPWNAHYDETGQ</sequence>
<feature type="non-terminal residue" evidence="2">
    <location>
        <position position="54"/>
    </location>
</feature>
<protein>
    <submittedName>
        <fullName evidence="2">Uncharacterized protein</fullName>
    </submittedName>
</protein>
<evidence type="ECO:0000313" key="2">
    <source>
        <dbReference type="EMBL" id="VAW45229.1"/>
    </source>
</evidence>
<reference evidence="2" key="1">
    <citation type="submission" date="2018-06" db="EMBL/GenBank/DDBJ databases">
        <authorList>
            <person name="Zhirakovskaya E."/>
        </authorList>
    </citation>
    <scope>NUCLEOTIDE SEQUENCE</scope>
</reference>
<organism evidence="2">
    <name type="scientific">hydrothermal vent metagenome</name>
    <dbReference type="NCBI Taxonomy" id="652676"/>
    <lineage>
        <taxon>unclassified sequences</taxon>
        <taxon>metagenomes</taxon>
        <taxon>ecological metagenomes</taxon>
    </lineage>
</organism>
<keyword evidence="1" id="KW-0812">Transmembrane</keyword>
<dbReference type="AlphaFoldDB" id="A0A3B0W7E4"/>
<accession>A0A3B0W7E4</accession>
<proteinExistence type="predicted"/>
<keyword evidence="1" id="KW-0472">Membrane</keyword>
<feature type="transmembrane region" description="Helical" evidence="1">
    <location>
        <begin position="12"/>
        <end position="31"/>
    </location>
</feature>
<keyword evidence="1" id="KW-1133">Transmembrane helix</keyword>
<evidence type="ECO:0000256" key="1">
    <source>
        <dbReference type="SAM" id="Phobius"/>
    </source>
</evidence>
<name>A0A3B0W7E4_9ZZZZ</name>
<gene>
    <name evidence="2" type="ORF">MNBD_GAMMA03-1491</name>
</gene>
<dbReference type="EMBL" id="UOFC01000047">
    <property type="protein sequence ID" value="VAW45229.1"/>
    <property type="molecule type" value="Genomic_DNA"/>
</dbReference>